<protein>
    <submittedName>
        <fullName evidence="2">BQ2448_3855 protein</fullName>
    </submittedName>
</protein>
<evidence type="ECO:0000313" key="3">
    <source>
        <dbReference type="Proteomes" id="UP000198372"/>
    </source>
</evidence>
<organism evidence="2 3">
    <name type="scientific">Microbotryum intermedium</name>
    <dbReference type="NCBI Taxonomy" id="269621"/>
    <lineage>
        <taxon>Eukaryota</taxon>
        <taxon>Fungi</taxon>
        <taxon>Dikarya</taxon>
        <taxon>Basidiomycota</taxon>
        <taxon>Pucciniomycotina</taxon>
        <taxon>Microbotryomycetes</taxon>
        <taxon>Microbotryales</taxon>
        <taxon>Microbotryaceae</taxon>
        <taxon>Microbotryum</taxon>
    </lineage>
</organism>
<dbReference type="OrthoDB" id="10310276at2759"/>
<sequence length="94" mass="10282">MRTSFLILASTLVSTVLAAGPLSLSPTAQDKCTRLAKYCLNCPTDCSKHWRQNAYNRTCQATECWAPEPSQGVGWCFSATEALKCLATCKTNDM</sequence>
<keyword evidence="1" id="KW-0732">Signal</keyword>
<feature type="chain" id="PRO_5012330795" evidence="1">
    <location>
        <begin position="19"/>
        <end position="94"/>
    </location>
</feature>
<dbReference type="Proteomes" id="UP000198372">
    <property type="component" value="Unassembled WGS sequence"/>
</dbReference>
<dbReference type="AlphaFoldDB" id="A0A238FMA3"/>
<name>A0A238FMA3_9BASI</name>
<feature type="signal peptide" evidence="1">
    <location>
        <begin position="1"/>
        <end position="18"/>
    </location>
</feature>
<evidence type="ECO:0000313" key="2">
    <source>
        <dbReference type="EMBL" id="SCV72318.1"/>
    </source>
</evidence>
<keyword evidence="3" id="KW-1185">Reference proteome</keyword>
<gene>
    <name evidence="2" type="ORF">BQ2448_3855</name>
</gene>
<evidence type="ECO:0000256" key="1">
    <source>
        <dbReference type="SAM" id="SignalP"/>
    </source>
</evidence>
<reference evidence="3" key="1">
    <citation type="submission" date="2016-09" db="EMBL/GenBank/DDBJ databases">
        <authorList>
            <person name="Jeantristanb JTB J.-T."/>
            <person name="Ricardo R."/>
        </authorList>
    </citation>
    <scope>NUCLEOTIDE SEQUENCE [LARGE SCALE GENOMIC DNA]</scope>
</reference>
<accession>A0A238FMA3</accession>
<proteinExistence type="predicted"/>
<dbReference type="EMBL" id="FMSP01000009">
    <property type="protein sequence ID" value="SCV72318.1"/>
    <property type="molecule type" value="Genomic_DNA"/>
</dbReference>